<evidence type="ECO:0000313" key="1">
    <source>
        <dbReference type="EMBL" id="OJA09407.1"/>
    </source>
</evidence>
<feature type="non-terminal residue" evidence="1">
    <location>
        <position position="16"/>
    </location>
</feature>
<accession>A0A1J8PLK0</accession>
<dbReference type="Proteomes" id="UP000183567">
    <property type="component" value="Unassembled WGS sequence"/>
</dbReference>
<reference evidence="1 2" key="1">
    <citation type="submission" date="2016-03" db="EMBL/GenBank/DDBJ databases">
        <title>Comparative genomics of the ectomycorrhizal sister species Rhizopogon vinicolor and Rhizopogon vesiculosus (Basidiomycota: Boletales) reveals a divergence of the mating type B locus.</title>
        <authorList>
            <person name="Mujic A.B."/>
            <person name="Kuo A."/>
            <person name="Tritt A."/>
            <person name="Lipzen A."/>
            <person name="Chen C."/>
            <person name="Johnson J."/>
            <person name="Sharma A."/>
            <person name="Barry K."/>
            <person name="Grigoriev I.V."/>
            <person name="Spatafora J.W."/>
        </authorList>
    </citation>
    <scope>NUCLEOTIDE SEQUENCE [LARGE SCALE GENOMIC DNA]</scope>
    <source>
        <strain evidence="1 2">AM-OR11-056</strain>
    </source>
</reference>
<keyword evidence="2" id="KW-1185">Reference proteome</keyword>
<evidence type="ECO:0000313" key="2">
    <source>
        <dbReference type="Proteomes" id="UP000183567"/>
    </source>
</evidence>
<protein>
    <submittedName>
        <fullName evidence="1">Uncharacterized protein</fullName>
    </submittedName>
</protein>
<proteinExistence type="predicted"/>
<dbReference type="AlphaFoldDB" id="A0A1J8PLK0"/>
<name>A0A1J8PLK0_9AGAM</name>
<sequence length="16" mass="1876">MYNFRGLQQSGTTNQM</sequence>
<comment type="caution">
    <text evidence="1">The sequence shown here is derived from an EMBL/GenBank/DDBJ whole genome shotgun (WGS) entry which is preliminary data.</text>
</comment>
<organism evidence="1 2">
    <name type="scientific">Rhizopogon vesiculosus</name>
    <dbReference type="NCBI Taxonomy" id="180088"/>
    <lineage>
        <taxon>Eukaryota</taxon>
        <taxon>Fungi</taxon>
        <taxon>Dikarya</taxon>
        <taxon>Basidiomycota</taxon>
        <taxon>Agaricomycotina</taxon>
        <taxon>Agaricomycetes</taxon>
        <taxon>Agaricomycetidae</taxon>
        <taxon>Boletales</taxon>
        <taxon>Suillineae</taxon>
        <taxon>Rhizopogonaceae</taxon>
        <taxon>Rhizopogon</taxon>
    </lineage>
</organism>
<gene>
    <name evidence="1" type="ORF">AZE42_13682</name>
</gene>
<dbReference type="EMBL" id="LVVM01005940">
    <property type="protein sequence ID" value="OJA09407.1"/>
    <property type="molecule type" value="Genomic_DNA"/>
</dbReference>